<evidence type="ECO:0000256" key="2">
    <source>
        <dbReference type="ARBA" id="ARBA00023315"/>
    </source>
</evidence>
<dbReference type="InterPro" id="IPR000182">
    <property type="entry name" value="GNAT_dom"/>
</dbReference>
<accession>A0A1N7KXN3</accession>
<keyword evidence="4" id="KW-0687">Ribonucleoprotein</keyword>
<dbReference type="Pfam" id="PF00583">
    <property type="entry name" value="Acetyltransf_1"/>
    <property type="match status" value="1"/>
</dbReference>
<dbReference type="InterPro" id="IPR050832">
    <property type="entry name" value="Bact_Acetyltransf"/>
</dbReference>
<dbReference type="SUPFAM" id="SSF55729">
    <property type="entry name" value="Acyl-CoA N-acyltransferases (Nat)"/>
    <property type="match status" value="1"/>
</dbReference>
<keyword evidence="2" id="KW-0012">Acyltransferase</keyword>
<evidence type="ECO:0000256" key="1">
    <source>
        <dbReference type="ARBA" id="ARBA00022679"/>
    </source>
</evidence>
<dbReference type="PROSITE" id="PS51186">
    <property type="entry name" value="GNAT"/>
    <property type="match status" value="1"/>
</dbReference>
<dbReference type="PANTHER" id="PTHR43877">
    <property type="entry name" value="AMINOALKYLPHOSPHONATE N-ACETYLTRANSFERASE-RELATED-RELATED"/>
    <property type="match status" value="1"/>
</dbReference>
<sequence length="146" mass="16155">MSDTITLRRLSPDDLETLLAVRHGLFDNAVLPEQAKAFLADPLHEIMLAFDGAEAVGMATGKIMLHPDKQPAFFIAEVGVRDEYQRQGIAKRLFDALMQHARDRGCKGIWLATEADNLPARALYRSLDARETGGIVVYDWDGAMDG</sequence>
<evidence type="ECO:0000313" key="5">
    <source>
        <dbReference type="Proteomes" id="UP000186684"/>
    </source>
</evidence>
<evidence type="ECO:0000313" key="4">
    <source>
        <dbReference type="EMBL" id="SIS66180.1"/>
    </source>
</evidence>
<keyword evidence="1" id="KW-0808">Transferase</keyword>
<dbReference type="Gene3D" id="3.40.630.30">
    <property type="match status" value="1"/>
</dbReference>
<name>A0A1N7KXN3_9RHOB</name>
<evidence type="ECO:0000259" key="3">
    <source>
        <dbReference type="PROSITE" id="PS51186"/>
    </source>
</evidence>
<dbReference type="RefSeq" id="WP_076446332.1">
    <property type="nucleotide sequence ID" value="NZ_FTOQ01000002.1"/>
</dbReference>
<dbReference type="InterPro" id="IPR016181">
    <property type="entry name" value="Acyl_CoA_acyltransferase"/>
</dbReference>
<proteinExistence type="predicted"/>
<dbReference type="CDD" id="cd04301">
    <property type="entry name" value="NAT_SF"/>
    <property type="match status" value="1"/>
</dbReference>
<keyword evidence="5" id="KW-1185">Reference proteome</keyword>
<protein>
    <submittedName>
        <fullName evidence="4">Ribosomal protein S18 acetylase RimI</fullName>
    </submittedName>
</protein>
<dbReference type="GO" id="GO:0016747">
    <property type="term" value="F:acyltransferase activity, transferring groups other than amino-acyl groups"/>
    <property type="evidence" value="ECO:0007669"/>
    <property type="project" value="InterPro"/>
</dbReference>
<gene>
    <name evidence="4" type="ORF">SAMN05421759_102153</name>
</gene>
<reference evidence="5" key="1">
    <citation type="submission" date="2017-01" db="EMBL/GenBank/DDBJ databases">
        <authorList>
            <person name="Varghese N."/>
            <person name="Submissions S."/>
        </authorList>
    </citation>
    <scope>NUCLEOTIDE SEQUENCE [LARGE SCALE GENOMIC DNA]</scope>
    <source>
        <strain evidence="5">DSM 29430</strain>
    </source>
</reference>
<organism evidence="4 5">
    <name type="scientific">Roseivivax lentus</name>
    <dbReference type="NCBI Taxonomy" id="633194"/>
    <lineage>
        <taxon>Bacteria</taxon>
        <taxon>Pseudomonadati</taxon>
        <taxon>Pseudomonadota</taxon>
        <taxon>Alphaproteobacteria</taxon>
        <taxon>Rhodobacterales</taxon>
        <taxon>Roseobacteraceae</taxon>
        <taxon>Roseivivax</taxon>
    </lineage>
</organism>
<dbReference type="GO" id="GO:0005840">
    <property type="term" value="C:ribosome"/>
    <property type="evidence" value="ECO:0007669"/>
    <property type="project" value="UniProtKB-KW"/>
</dbReference>
<dbReference type="Proteomes" id="UP000186684">
    <property type="component" value="Unassembled WGS sequence"/>
</dbReference>
<keyword evidence="4" id="KW-0689">Ribosomal protein</keyword>
<dbReference type="OrthoDB" id="9796129at2"/>
<feature type="domain" description="N-acetyltransferase" evidence="3">
    <location>
        <begin position="5"/>
        <end position="146"/>
    </location>
</feature>
<dbReference type="EMBL" id="FTOQ01000002">
    <property type="protein sequence ID" value="SIS66180.1"/>
    <property type="molecule type" value="Genomic_DNA"/>
</dbReference>
<dbReference type="AlphaFoldDB" id="A0A1N7KXN3"/>